<dbReference type="HOGENOM" id="CLU_368278_0_0_1"/>
<keyword evidence="5" id="KW-1185">Reference proteome</keyword>
<dbReference type="EnsemblProtists" id="EOD23577">
    <property type="protein sequence ID" value="EOD23577"/>
    <property type="gene ID" value="EMIHUDRAFT_469498"/>
</dbReference>
<dbReference type="Proteomes" id="UP000013827">
    <property type="component" value="Unassembled WGS sequence"/>
</dbReference>
<dbReference type="GO" id="GO:0051536">
    <property type="term" value="F:iron-sulfur cluster binding"/>
    <property type="evidence" value="ECO:0007669"/>
    <property type="project" value="InterPro"/>
</dbReference>
<organism evidence="4 5">
    <name type="scientific">Emiliania huxleyi (strain CCMP1516)</name>
    <dbReference type="NCBI Taxonomy" id="280463"/>
    <lineage>
        <taxon>Eukaryota</taxon>
        <taxon>Haptista</taxon>
        <taxon>Haptophyta</taxon>
        <taxon>Prymnesiophyceae</taxon>
        <taxon>Isochrysidales</taxon>
        <taxon>Noelaerhabdaceae</taxon>
        <taxon>Emiliania</taxon>
    </lineage>
</organism>
<dbReference type="PRINTS" id="PR00419">
    <property type="entry name" value="ADXRDTASE"/>
</dbReference>
<sequence>MPAALRASPMPRRLLLDGRSPARRTLLRHSTVQRRDGSVAPLNKLRGFIEIERKAPAPYRPAADRLADYAEINGPADQAELTRQSARCMDCGTPFCHTHTGCPISNVIPEFNQQVFDGEWRQAYSNLASTNNFPEFTGRVCPAPCEGACVAGLVDESVTIKSMEYSIIERAWSEGWVVAAPPARRSGKKVAVVGSGPAGLAAADELNKKYGHAVTVFERAERAGGLLTYGIPNMKLDKETVQRRVDLMEAEGISFVTGAEVDAAAISETVEGFDATVLAIGSTVPNNLPIPGRDLDGIVYAMELLLTPSALRQPAGAAALFANPPALLTTEVGLTSKYGGGFISAKGKHVVVIGGGDTGTDCIGASLRHGCKRLPGHLPDTSCTPLPGTSLRHGCKSLPGHLRDTSCTPLPGTSLRHGCKSLPGHLRDTSCTPLPGTSLRHGCKSLINFELFPAPPDEQDKRGEASGNPWPLWPRSLRVGLLGAGAASHHSHLRADPRTYSVLSKEFVSDGASIHSAPEARRCAGRVRAVKTVQVEVGPDGRFAEVEGSEREHPADLVILAMGFRHPEQEIVRALRLETDQRSNAKAILSSSHADSRVVHELIRPRSKSKTTDTCDSFTNELTHGPPQGEHERLQDLRPRRLRGGRLPARPVARRLGDQRGSRRRKVGGRVPRREGVVRGARGGALQAGEAPAPHPPPPTGMRRRCGGGRGRGREPHSDQHEQRAAHVMVSVGDARGHPHVTLFCTSSIVARPRWIG</sequence>
<feature type="compositionally biased region" description="Polar residues" evidence="1">
    <location>
        <begin position="612"/>
        <end position="622"/>
    </location>
</feature>
<evidence type="ECO:0000259" key="3">
    <source>
        <dbReference type="Pfam" id="PF14691"/>
    </source>
</evidence>
<dbReference type="SUPFAM" id="SSF51971">
    <property type="entry name" value="Nucleotide-binding domain"/>
    <property type="match status" value="1"/>
</dbReference>
<dbReference type="InterPro" id="IPR023753">
    <property type="entry name" value="FAD/NAD-binding_dom"/>
</dbReference>
<reference evidence="4" key="2">
    <citation type="submission" date="2024-10" db="UniProtKB">
        <authorList>
            <consortium name="EnsemblProtists"/>
        </authorList>
    </citation>
    <scope>IDENTIFICATION</scope>
</reference>
<evidence type="ECO:0008006" key="6">
    <source>
        <dbReference type="Google" id="ProtNLM"/>
    </source>
</evidence>
<dbReference type="RefSeq" id="XP_005776006.1">
    <property type="nucleotide sequence ID" value="XM_005775949.1"/>
</dbReference>
<dbReference type="InterPro" id="IPR009051">
    <property type="entry name" value="Helical_ferredxn"/>
</dbReference>
<dbReference type="Gene3D" id="1.10.1060.10">
    <property type="entry name" value="Alpha-helical ferredoxin"/>
    <property type="match status" value="1"/>
</dbReference>
<dbReference type="InterPro" id="IPR028261">
    <property type="entry name" value="DPD_II"/>
</dbReference>
<dbReference type="PANTHER" id="PTHR43100:SF1">
    <property type="entry name" value="GLUTAMATE SYNTHASE [NADPH] SMALL CHAIN"/>
    <property type="match status" value="1"/>
</dbReference>
<dbReference type="InterPro" id="IPR051394">
    <property type="entry name" value="Glutamate_Synthase"/>
</dbReference>
<dbReference type="STRING" id="2903.R1CLX7"/>
<evidence type="ECO:0000256" key="1">
    <source>
        <dbReference type="SAM" id="MobiDB-lite"/>
    </source>
</evidence>
<dbReference type="Pfam" id="PF14691">
    <property type="entry name" value="Fer4_20"/>
    <property type="match status" value="1"/>
</dbReference>
<dbReference type="Pfam" id="PF07992">
    <property type="entry name" value="Pyr_redox_2"/>
    <property type="match status" value="1"/>
</dbReference>
<dbReference type="GeneID" id="17269122"/>
<reference evidence="5" key="1">
    <citation type="journal article" date="2013" name="Nature">
        <title>Pan genome of the phytoplankton Emiliania underpins its global distribution.</title>
        <authorList>
            <person name="Read B.A."/>
            <person name="Kegel J."/>
            <person name="Klute M.J."/>
            <person name="Kuo A."/>
            <person name="Lefebvre S.C."/>
            <person name="Maumus F."/>
            <person name="Mayer C."/>
            <person name="Miller J."/>
            <person name="Monier A."/>
            <person name="Salamov A."/>
            <person name="Young J."/>
            <person name="Aguilar M."/>
            <person name="Claverie J.M."/>
            <person name="Frickenhaus S."/>
            <person name="Gonzalez K."/>
            <person name="Herman E.K."/>
            <person name="Lin Y.C."/>
            <person name="Napier J."/>
            <person name="Ogata H."/>
            <person name="Sarno A.F."/>
            <person name="Shmutz J."/>
            <person name="Schroeder D."/>
            <person name="de Vargas C."/>
            <person name="Verret F."/>
            <person name="von Dassow P."/>
            <person name="Valentin K."/>
            <person name="Van de Peer Y."/>
            <person name="Wheeler G."/>
            <person name="Dacks J.B."/>
            <person name="Delwiche C.F."/>
            <person name="Dyhrman S.T."/>
            <person name="Glockner G."/>
            <person name="John U."/>
            <person name="Richards T."/>
            <person name="Worden A.Z."/>
            <person name="Zhang X."/>
            <person name="Grigoriev I.V."/>
            <person name="Allen A.E."/>
            <person name="Bidle K."/>
            <person name="Borodovsky M."/>
            <person name="Bowler C."/>
            <person name="Brownlee C."/>
            <person name="Cock J.M."/>
            <person name="Elias M."/>
            <person name="Gladyshev V.N."/>
            <person name="Groth M."/>
            <person name="Guda C."/>
            <person name="Hadaegh A."/>
            <person name="Iglesias-Rodriguez M.D."/>
            <person name="Jenkins J."/>
            <person name="Jones B.M."/>
            <person name="Lawson T."/>
            <person name="Leese F."/>
            <person name="Lindquist E."/>
            <person name="Lobanov A."/>
            <person name="Lomsadze A."/>
            <person name="Malik S.B."/>
            <person name="Marsh M.E."/>
            <person name="Mackinder L."/>
            <person name="Mock T."/>
            <person name="Mueller-Roeber B."/>
            <person name="Pagarete A."/>
            <person name="Parker M."/>
            <person name="Probert I."/>
            <person name="Quesneville H."/>
            <person name="Raines C."/>
            <person name="Rensing S.A."/>
            <person name="Riano-Pachon D.M."/>
            <person name="Richier S."/>
            <person name="Rokitta S."/>
            <person name="Shiraiwa Y."/>
            <person name="Soanes D.M."/>
            <person name="van der Giezen M."/>
            <person name="Wahlund T.M."/>
            <person name="Williams B."/>
            <person name="Wilson W."/>
            <person name="Wolfe G."/>
            <person name="Wurch L.L."/>
        </authorList>
    </citation>
    <scope>NUCLEOTIDE SEQUENCE</scope>
</reference>
<dbReference type="SUPFAM" id="SSF46548">
    <property type="entry name" value="alpha-helical ferredoxin"/>
    <property type="match status" value="1"/>
</dbReference>
<proteinExistence type="predicted"/>
<dbReference type="eggNOG" id="KOG0399">
    <property type="taxonomic scope" value="Eukaryota"/>
</dbReference>
<dbReference type="GO" id="GO:0016491">
    <property type="term" value="F:oxidoreductase activity"/>
    <property type="evidence" value="ECO:0007669"/>
    <property type="project" value="InterPro"/>
</dbReference>
<accession>A0A0D3JJ92</accession>
<feature type="compositionally biased region" description="Basic and acidic residues" evidence="1">
    <location>
        <begin position="712"/>
        <end position="724"/>
    </location>
</feature>
<dbReference type="PANTHER" id="PTHR43100">
    <property type="entry name" value="GLUTAMATE SYNTHASE [NADPH] SMALL CHAIN"/>
    <property type="match status" value="1"/>
</dbReference>
<dbReference type="InterPro" id="IPR036188">
    <property type="entry name" value="FAD/NAD-bd_sf"/>
</dbReference>
<name>A0A0D3JJ92_EMIH1</name>
<feature type="domain" description="FAD/NAD(P)-binding" evidence="2">
    <location>
        <begin position="188"/>
        <end position="372"/>
    </location>
</feature>
<evidence type="ECO:0000259" key="2">
    <source>
        <dbReference type="Pfam" id="PF07992"/>
    </source>
</evidence>
<dbReference type="PaxDb" id="2903-EOD23577"/>
<protein>
    <recommendedName>
        <fullName evidence="6">Glutamate synthase</fullName>
    </recommendedName>
</protein>
<feature type="domain" description="Dihydroprymidine dehydrogenase" evidence="3">
    <location>
        <begin position="67"/>
        <end position="175"/>
    </location>
</feature>
<dbReference type="Gene3D" id="3.50.50.60">
    <property type="entry name" value="FAD/NAD(P)-binding domain"/>
    <property type="match status" value="3"/>
</dbReference>
<dbReference type="AlphaFoldDB" id="A0A0D3JJ92"/>
<evidence type="ECO:0000313" key="5">
    <source>
        <dbReference type="Proteomes" id="UP000013827"/>
    </source>
</evidence>
<feature type="compositionally biased region" description="Basic and acidic residues" evidence="1">
    <location>
        <begin position="629"/>
        <end position="639"/>
    </location>
</feature>
<feature type="region of interest" description="Disordered" evidence="1">
    <location>
        <begin position="606"/>
        <end position="724"/>
    </location>
</feature>
<dbReference type="KEGG" id="ehx:EMIHUDRAFT_469498"/>
<evidence type="ECO:0000313" key="4">
    <source>
        <dbReference type="EnsemblProtists" id="EOD23577"/>
    </source>
</evidence>